<protein>
    <submittedName>
        <fullName evidence="2">PIR Superfamily Protein</fullName>
    </submittedName>
</protein>
<sequence length="251" mass="29869">MPSEKEEKYYNISSGYLSYKSEIDSYLDDSHSNYNAYCKTIIHLSLENNLDYIRPCVAFLKYTDNLKRRVTPFENTMPCEYVNIWLKEQIKKISNAKYNASEFFKTLNSHDLSKSFVNGLCEKEINDIDDSLYNNFQFLHNLYYNLNKYENIAITDDLDNCVAANQCAESYEREEDAKEELERTEGDRSLQERPAPRGEETSEFTPLGSFLRPWIEEKEKRLRNNYKYDDYLLYNSEKEETDTKNIRYNIQ</sequence>
<organism evidence="2 3">
    <name type="scientific">Plasmodium ovale curtisi</name>
    <dbReference type="NCBI Taxonomy" id="864141"/>
    <lineage>
        <taxon>Eukaryota</taxon>
        <taxon>Sar</taxon>
        <taxon>Alveolata</taxon>
        <taxon>Apicomplexa</taxon>
        <taxon>Aconoidasida</taxon>
        <taxon>Haemosporida</taxon>
        <taxon>Plasmodiidae</taxon>
        <taxon>Plasmodium</taxon>
        <taxon>Plasmodium (Plasmodium)</taxon>
    </lineage>
</organism>
<dbReference type="Proteomes" id="UP000078546">
    <property type="component" value="Unassembled WGS sequence"/>
</dbReference>
<dbReference type="EMBL" id="FLQV01003147">
    <property type="protein sequence ID" value="SBT02166.1"/>
    <property type="molecule type" value="Genomic_DNA"/>
</dbReference>
<dbReference type="AlphaFoldDB" id="A0A1A8XA86"/>
<feature type="region of interest" description="Disordered" evidence="1">
    <location>
        <begin position="173"/>
        <end position="204"/>
    </location>
</feature>
<reference evidence="3" key="1">
    <citation type="submission" date="2016-05" db="EMBL/GenBank/DDBJ databases">
        <authorList>
            <person name="Naeem Raeece"/>
        </authorList>
    </citation>
    <scope>NUCLEOTIDE SEQUENCE [LARGE SCALE GENOMIC DNA]</scope>
</reference>
<gene>
    <name evidence="2" type="ORF">POVCU1_073800</name>
</gene>
<proteinExistence type="predicted"/>
<evidence type="ECO:0000313" key="3">
    <source>
        <dbReference type="Proteomes" id="UP000078546"/>
    </source>
</evidence>
<name>A0A1A8XA86_PLAOA</name>
<evidence type="ECO:0000256" key="1">
    <source>
        <dbReference type="SAM" id="MobiDB-lite"/>
    </source>
</evidence>
<accession>A0A1A8XA86</accession>
<evidence type="ECO:0000313" key="2">
    <source>
        <dbReference type="EMBL" id="SBT02166.1"/>
    </source>
</evidence>
<feature type="compositionally biased region" description="Basic and acidic residues" evidence="1">
    <location>
        <begin position="180"/>
        <end position="200"/>
    </location>
</feature>